<gene>
    <name evidence="2" type="ORF">NCTC11458_01358</name>
</gene>
<feature type="signal peptide" evidence="1">
    <location>
        <begin position="1"/>
        <end position="17"/>
    </location>
</feature>
<organism evidence="2 3">
    <name type="scientific">Capnocytophaga ochracea</name>
    <dbReference type="NCBI Taxonomy" id="1018"/>
    <lineage>
        <taxon>Bacteria</taxon>
        <taxon>Pseudomonadati</taxon>
        <taxon>Bacteroidota</taxon>
        <taxon>Flavobacteriia</taxon>
        <taxon>Flavobacteriales</taxon>
        <taxon>Flavobacteriaceae</taxon>
        <taxon>Capnocytophaga</taxon>
    </lineage>
</organism>
<dbReference type="RefSeq" id="WP_181831591.1">
    <property type="nucleotide sequence ID" value="NZ_CAJPNJ010000031.1"/>
</dbReference>
<keyword evidence="1" id="KW-0732">Signal</keyword>
<protein>
    <recommendedName>
        <fullName evidence="4">Outer membrane protein beta-barrel domain-containing protein</fullName>
    </recommendedName>
</protein>
<feature type="chain" id="PRO_5031050388" description="Outer membrane protein beta-barrel domain-containing protein" evidence="1">
    <location>
        <begin position="18"/>
        <end position="182"/>
    </location>
</feature>
<evidence type="ECO:0000313" key="2">
    <source>
        <dbReference type="EMBL" id="VDG82060.1"/>
    </source>
</evidence>
<dbReference type="EMBL" id="UYIQ01000001">
    <property type="protein sequence ID" value="VDG82060.1"/>
    <property type="molecule type" value="Genomic_DNA"/>
</dbReference>
<reference evidence="2 3" key="1">
    <citation type="submission" date="2018-11" db="EMBL/GenBank/DDBJ databases">
        <authorList>
            <consortium name="Pathogen Informatics"/>
        </authorList>
    </citation>
    <scope>NUCLEOTIDE SEQUENCE [LARGE SCALE GENOMIC DNA]</scope>
    <source>
        <strain evidence="2 3">NCTC11458</strain>
    </source>
</reference>
<name>A0A7Z8YEI5_CAPOC</name>
<proteinExistence type="predicted"/>
<evidence type="ECO:0000313" key="3">
    <source>
        <dbReference type="Proteomes" id="UP000276733"/>
    </source>
</evidence>
<comment type="caution">
    <text evidence="2">The sequence shown here is derived from an EMBL/GenBank/DDBJ whole genome shotgun (WGS) entry which is preliminary data.</text>
</comment>
<accession>A0A7Z8YEI5</accession>
<evidence type="ECO:0008006" key="4">
    <source>
        <dbReference type="Google" id="ProtNLM"/>
    </source>
</evidence>
<dbReference type="AlphaFoldDB" id="A0A7Z8YEI5"/>
<sequence>MKRKYFLLCLFPFFAIAQTQEIEPLKQQLQVGLSFQGLDITYQQPVSNRFLLTAGLGGGLMNHLTDNPYDGETIGVSMKSDRWFSPFTRLSARYIYNRAKRVKRESSIINNVGNYIAFQNKFSFGGTYGTVMINEFHWGIQLPLGKDMLFETHIGLGKYDNLKTKAKKVFPTVGFEFSYVIF</sequence>
<evidence type="ECO:0000256" key="1">
    <source>
        <dbReference type="SAM" id="SignalP"/>
    </source>
</evidence>
<dbReference type="Proteomes" id="UP000276733">
    <property type="component" value="Unassembled WGS sequence"/>
</dbReference>